<evidence type="ECO:0000256" key="6">
    <source>
        <dbReference type="SAM" id="Phobius"/>
    </source>
</evidence>
<feature type="transmembrane region" description="Helical" evidence="6">
    <location>
        <begin position="717"/>
        <end position="739"/>
    </location>
</feature>
<dbReference type="Pfam" id="PF12704">
    <property type="entry name" value="MacB_PCD"/>
    <property type="match status" value="1"/>
</dbReference>
<feature type="transmembrane region" description="Helical" evidence="6">
    <location>
        <begin position="354"/>
        <end position="374"/>
    </location>
</feature>
<protein>
    <submittedName>
        <fullName evidence="9">FtsX-like permease family protein</fullName>
    </submittedName>
</protein>
<organism evidence="9 10">
    <name type="scientific">Alterisphingorhabdus coralli</name>
    <dbReference type="NCBI Taxonomy" id="3071408"/>
    <lineage>
        <taxon>Bacteria</taxon>
        <taxon>Pseudomonadati</taxon>
        <taxon>Pseudomonadota</taxon>
        <taxon>Alphaproteobacteria</taxon>
        <taxon>Sphingomonadales</taxon>
        <taxon>Sphingomonadaceae</taxon>
        <taxon>Alterisphingorhabdus (ex Yan et al. 2024)</taxon>
    </lineage>
</organism>
<feature type="transmembrane region" description="Helical" evidence="6">
    <location>
        <begin position="259"/>
        <end position="285"/>
    </location>
</feature>
<keyword evidence="3 6" id="KW-0812">Transmembrane</keyword>
<keyword evidence="2" id="KW-1003">Cell membrane</keyword>
<dbReference type="AlphaFoldDB" id="A0AA97I0V1"/>
<evidence type="ECO:0000256" key="5">
    <source>
        <dbReference type="ARBA" id="ARBA00023136"/>
    </source>
</evidence>
<feature type="transmembrane region" description="Helical" evidence="6">
    <location>
        <begin position="422"/>
        <end position="449"/>
    </location>
</feature>
<dbReference type="InterPro" id="IPR025857">
    <property type="entry name" value="MacB_PCD"/>
</dbReference>
<feature type="transmembrane region" description="Helical" evidence="6">
    <location>
        <begin position="306"/>
        <end position="334"/>
    </location>
</feature>
<dbReference type="RefSeq" id="WP_317083504.1">
    <property type="nucleotide sequence ID" value="NZ_CP136594.1"/>
</dbReference>
<dbReference type="Proteomes" id="UP001302429">
    <property type="component" value="Chromosome"/>
</dbReference>
<evidence type="ECO:0000256" key="4">
    <source>
        <dbReference type="ARBA" id="ARBA00022989"/>
    </source>
</evidence>
<keyword evidence="10" id="KW-1185">Reference proteome</keyword>
<feature type="transmembrane region" description="Helical" evidence="6">
    <location>
        <begin position="804"/>
        <end position="830"/>
    </location>
</feature>
<dbReference type="GO" id="GO:0005886">
    <property type="term" value="C:plasma membrane"/>
    <property type="evidence" value="ECO:0007669"/>
    <property type="project" value="UniProtKB-SubCell"/>
</dbReference>
<proteinExistence type="predicted"/>
<feature type="transmembrane region" description="Helical" evidence="6">
    <location>
        <begin position="21"/>
        <end position="41"/>
    </location>
</feature>
<dbReference type="InterPro" id="IPR038766">
    <property type="entry name" value="Membrane_comp_ABC_pdt"/>
</dbReference>
<feature type="domain" description="ABC3 transporter permease C-terminal" evidence="7">
    <location>
        <begin position="263"/>
        <end position="378"/>
    </location>
</feature>
<accession>A0AA97I0V1</accession>
<evidence type="ECO:0000256" key="3">
    <source>
        <dbReference type="ARBA" id="ARBA00022692"/>
    </source>
</evidence>
<evidence type="ECO:0000256" key="1">
    <source>
        <dbReference type="ARBA" id="ARBA00004651"/>
    </source>
</evidence>
<evidence type="ECO:0000313" key="10">
    <source>
        <dbReference type="Proteomes" id="UP001302429"/>
    </source>
</evidence>
<feature type="transmembrane region" description="Helical" evidence="6">
    <location>
        <begin position="395"/>
        <end position="416"/>
    </location>
</feature>
<feature type="transmembrane region" description="Helical" evidence="6">
    <location>
        <begin position="470"/>
        <end position="494"/>
    </location>
</feature>
<sequence length="841" mass="89163">MSWSQIWAIARRDLNGRFRGLRLLFICLFLGVATLATIGSLTSSITSEISERGQEILGGDIEIALSQREATEEERAAFAEVGTVSETNRMRAMARRVANGPDPSRVLVELKGVDAVYPHYGDLTFAGGGRLDTPLDAQSVVVAPALLERLQMKVGDTVQFGTAQFTITAEILEEPDRIGEGFTLGPVALVSLEGLERTGLVQPGSLYETKYRIKTSAGANPAELADSLQERFPTAGWEVKDREEGAPGTTRFIERLGQFLGLVGLTALIVAGIGVGNGVSSYLSGKRSSIATFKVLGAETSDIARIYLLQLAAVAALAIVTGLILGAMMPPLIIAALGDVLPVQPGISIHPIPLLAAALYGILIAIIFALPPLAQARYVPAAGLFRDMVERNARIDRLTLILVSIAFGAIVTLAMVTAREPWFSAGFLGASLGVLFLLALLGGAIRWTASRLPRPRQPLVRLAVAGLHRPGAQTGALVVALGLGLTLFVILAAIQTSLTGEITRSVPERAPSLFAIDIPVDQEKQLRASIAEIDPDAEVATVPTMRGSITGYGDTRVADLEELPEGAWMLRGDRALTYAATVPEGSELVEGQWWPLLYNGPPQVSIDAEMAQVLDLEIGDTLTVSFLGREITATITSLRQINWQSLGFNYLMVFSPNTLRDAPHNLAASVSLSDAGNVEQEQQASNAILGAFPSATVVAVSEIIGEVRTLLNQMATAITAAAAITILSGLAVLIGAIAASRQARTYDSVILKTLGATRRQILLVQAMEYGLLALLLALVALALGYAASWYVMTQIFQFGFAPDWTIVLLTLGGGALLTLVVGLVGALPVLSAKPAQALRHL</sequence>
<evidence type="ECO:0000256" key="2">
    <source>
        <dbReference type="ARBA" id="ARBA00022475"/>
    </source>
</evidence>
<gene>
    <name evidence="9" type="ORF">RB602_04945</name>
</gene>
<feature type="domain" description="ABC3 transporter permease C-terminal" evidence="7">
    <location>
        <begin position="721"/>
        <end position="831"/>
    </location>
</feature>
<keyword evidence="4 6" id="KW-1133">Transmembrane helix</keyword>
<evidence type="ECO:0000259" key="8">
    <source>
        <dbReference type="Pfam" id="PF12704"/>
    </source>
</evidence>
<name>A0AA97I0V1_9SPHN</name>
<dbReference type="KEGG" id="acoa:RB602_04945"/>
<comment type="subcellular location">
    <subcellularLocation>
        <location evidence="1">Cell membrane</location>
        <topology evidence="1">Multi-pass membrane protein</topology>
    </subcellularLocation>
</comment>
<feature type="domain" description="MacB-like periplasmic core" evidence="8">
    <location>
        <begin position="26"/>
        <end position="230"/>
    </location>
</feature>
<dbReference type="PANTHER" id="PTHR30287:SF1">
    <property type="entry name" value="INNER MEMBRANE PROTEIN"/>
    <property type="match status" value="1"/>
</dbReference>
<dbReference type="EMBL" id="CP136594">
    <property type="protein sequence ID" value="WOE76069.1"/>
    <property type="molecule type" value="Genomic_DNA"/>
</dbReference>
<feature type="transmembrane region" description="Helical" evidence="6">
    <location>
        <begin position="769"/>
        <end position="792"/>
    </location>
</feature>
<evidence type="ECO:0000259" key="7">
    <source>
        <dbReference type="Pfam" id="PF02687"/>
    </source>
</evidence>
<dbReference type="Pfam" id="PF02687">
    <property type="entry name" value="FtsX"/>
    <property type="match status" value="2"/>
</dbReference>
<dbReference type="InterPro" id="IPR003838">
    <property type="entry name" value="ABC3_permease_C"/>
</dbReference>
<evidence type="ECO:0000313" key="9">
    <source>
        <dbReference type="EMBL" id="WOE76069.1"/>
    </source>
</evidence>
<reference evidence="9 10" key="1">
    <citation type="submission" date="2023-10" db="EMBL/GenBank/DDBJ databases">
        <title>Complete genome sequence of a Sphingomonadaceae bacterium.</title>
        <authorList>
            <person name="Yan C."/>
        </authorList>
    </citation>
    <scope>NUCLEOTIDE SEQUENCE [LARGE SCALE GENOMIC DNA]</scope>
    <source>
        <strain evidence="9 10">SCSIO 66989</strain>
    </source>
</reference>
<dbReference type="PANTHER" id="PTHR30287">
    <property type="entry name" value="MEMBRANE COMPONENT OF PREDICTED ABC SUPERFAMILY METABOLITE UPTAKE TRANSPORTER"/>
    <property type="match status" value="1"/>
</dbReference>
<keyword evidence="5 6" id="KW-0472">Membrane</keyword>